<evidence type="ECO:0000256" key="7">
    <source>
        <dbReference type="ARBA" id="ARBA00023136"/>
    </source>
</evidence>
<comment type="subcellular location">
    <subcellularLocation>
        <location evidence="8">Cell membrane</location>
        <topology evidence="8">Multi-pass membrane protein</topology>
    </subcellularLocation>
    <subcellularLocation>
        <location evidence="1">Membrane</location>
        <topology evidence="1">Multi-pass membrane protein</topology>
    </subcellularLocation>
</comment>
<gene>
    <name evidence="8" type="primary">menA</name>
    <name evidence="10" type="ordered locus">Sthe_3018</name>
</gene>
<dbReference type="PIRSF" id="PIRSF005355">
    <property type="entry name" value="UBIAD1"/>
    <property type="match status" value="1"/>
</dbReference>
<dbReference type="InterPro" id="IPR004657">
    <property type="entry name" value="MenA"/>
</dbReference>
<evidence type="ECO:0000256" key="3">
    <source>
        <dbReference type="ARBA" id="ARBA00022475"/>
    </source>
</evidence>
<dbReference type="FunCoup" id="D1C9C8">
    <property type="interactions" value="385"/>
</dbReference>
<evidence type="ECO:0000256" key="6">
    <source>
        <dbReference type="ARBA" id="ARBA00022989"/>
    </source>
</evidence>
<feature type="transmembrane region" description="Helical" evidence="8">
    <location>
        <begin position="20"/>
        <end position="42"/>
    </location>
</feature>
<feature type="transmembrane region" description="Helical" evidence="8">
    <location>
        <begin position="178"/>
        <end position="197"/>
    </location>
</feature>
<evidence type="ECO:0000256" key="9">
    <source>
        <dbReference type="NCBIfam" id="TIGR00751"/>
    </source>
</evidence>
<name>D1C9C8_SPHTD</name>
<comment type="pathway">
    <text evidence="8">Quinol/quinone metabolism; menaquinone biosynthesis; menaquinol from 1,4-dihydroxy-2-naphthoate: step 1/2.</text>
</comment>
<dbReference type="GO" id="GO:0046428">
    <property type="term" value="F:1,4-dihydroxy-2-naphthoate polyprenyltransferase activity"/>
    <property type="evidence" value="ECO:0007669"/>
    <property type="project" value="UniProtKB-UniRule"/>
</dbReference>
<accession>D1C9C8</accession>
<dbReference type="UniPathway" id="UPA00079">
    <property type="reaction ID" value="UER00168"/>
</dbReference>
<protein>
    <recommendedName>
        <fullName evidence="8 9">1,4-dihydroxy-2-naphthoate octaprenyltransferase</fullName>
        <shortName evidence="8">DHNA-octaprenyltransferase</shortName>
        <ecNumber evidence="8 9">2.5.1.74</ecNumber>
    </recommendedName>
</protein>
<dbReference type="RefSeq" id="WP_012873456.1">
    <property type="nucleotide sequence ID" value="NC_013524.1"/>
</dbReference>
<keyword evidence="6 8" id="KW-1133">Transmembrane helix</keyword>
<dbReference type="PANTHER" id="PTHR13929">
    <property type="entry name" value="1,4-DIHYDROXY-2-NAPHTHOATE OCTAPRENYLTRANSFERASE"/>
    <property type="match status" value="1"/>
</dbReference>
<dbReference type="HAMAP" id="MF_01937">
    <property type="entry name" value="MenA_1"/>
    <property type="match status" value="1"/>
</dbReference>
<dbReference type="InterPro" id="IPR000537">
    <property type="entry name" value="UbiA_prenyltransferase"/>
</dbReference>
<dbReference type="Proteomes" id="UP000002027">
    <property type="component" value="Chromosome 2"/>
</dbReference>
<dbReference type="HOGENOM" id="CLU_043611_1_2_0"/>
<reference evidence="10 11" key="2">
    <citation type="journal article" date="2010" name="Stand. Genomic Sci.">
        <title>Complete genome sequence of Desulfohalobium retbaense type strain (HR(100)).</title>
        <authorList>
            <person name="Spring S."/>
            <person name="Nolan M."/>
            <person name="Lapidus A."/>
            <person name="Glavina Del Rio T."/>
            <person name="Copeland A."/>
            <person name="Tice H."/>
            <person name="Cheng J.F."/>
            <person name="Lucas S."/>
            <person name="Land M."/>
            <person name="Chen F."/>
            <person name="Bruce D."/>
            <person name="Goodwin L."/>
            <person name="Pitluck S."/>
            <person name="Ivanova N."/>
            <person name="Mavromatis K."/>
            <person name="Mikhailova N."/>
            <person name="Pati A."/>
            <person name="Chen A."/>
            <person name="Palaniappan K."/>
            <person name="Hauser L."/>
            <person name="Chang Y.J."/>
            <person name="Jeffries C.D."/>
            <person name="Munk C."/>
            <person name="Kiss H."/>
            <person name="Chain P."/>
            <person name="Han C."/>
            <person name="Brettin T."/>
            <person name="Detter J.C."/>
            <person name="Schuler E."/>
            <person name="Goker M."/>
            <person name="Rohde M."/>
            <person name="Bristow J."/>
            <person name="Eisen J.A."/>
            <person name="Markowitz V."/>
            <person name="Hugenholtz P."/>
            <person name="Kyrpides N.C."/>
            <person name="Klenk H.P."/>
        </authorList>
    </citation>
    <scope>NUCLEOTIDE SEQUENCE [LARGE SCALE GENOMIC DNA]</scope>
    <source>
        <strain evidence="11">ATCC 49802 / DSM 20745 / S 6022</strain>
    </source>
</reference>
<dbReference type="PANTHER" id="PTHR13929:SF0">
    <property type="entry name" value="UBIA PRENYLTRANSFERASE DOMAIN-CONTAINING PROTEIN 1"/>
    <property type="match status" value="1"/>
</dbReference>
<comment type="function">
    <text evidence="8">Conversion of 1,4-dihydroxy-2-naphthoate (DHNA) to demethylmenaquinone (DMK).</text>
</comment>
<dbReference type="GO" id="GO:0042371">
    <property type="term" value="P:vitamin K biosynthetic process"/>
    <property type="evidence" value="ECO:0007669"/>
    <property type="project" value="TreeGrafter"/>
</dbReference>
<feature type="transmembrane region" description="Helical" evidence="8">
    <location>
        <begin position="154"/>
        <end position="172"/>
    </location>
</feature>
<dbReference type="KEGG" id="sti:Sthe_3018"/>
<evidence type="ECO:0000256" key="2">
    <source>
        <dbReference type="ARBA" id="ARBA00022428"/>
    </source>
</evidence>
<dbReference type="Gene3D" id="1.10.357.140">
    <property type="entry name" value="UbiA prenyltransferase"/>
    <property type="match status" value="1"/>
</dbReference>
<comment type="catalytic activity">
    <reaction evidence="8">
        <text>an all-trans-polyprenyl diphosphate + 1,4-dihydroxy-2-naphthoate + H(+) = a 2-demethylmenaquinol + CO2 + diphosphate</text>
        <dbReference type="Rhea" id="RHEA:26478"/>
        <dbReference type="Rhea" id="RHEA-COMP:9563"/>
        <dbReference type="Rhea" id="RHEA-COMP:9564"/>
        <dbReference type="ChEBI" id="CHEBI:11173"/>
        <dbReference type="ChEBI" id="CHEBI:15378"/>
        <dbReference type="ChEBI" id="CHEBI:16526"/>
        <dbReference type="ChEBI" id="CHEBI:33019"/>
        <dbReference type="ChEBI" id="CHEBI:55437"/>
        <dbReference type="ChEBI" id="CHEBI:58914"/>
        <dbReference type="EC" id="2.5.1.74"/>
    </reaction>
</comment>
<dbReference type="InParanoid" id="D1C9C8"/>
<evidence type="ECO:0000256" key="4">
    <source>
        <dbReference type="ARBA" id="ARBA00022679"/>
    </source>
</evidence>
<keyword evidence="2 8" id="KW-0474">Menaquinone biosynthesis</keyword>
<feature type="transmembrane region" description="Helical" evidence="8">
    <location>
        <begin position="227"/>
        <end position="252"/>
    </location>
</feature>
<evidence type="ECO:0000256" key="1">
    <source>
        <dbReference type="ARBA" id="ARBA00004141"/>
    </source>
</evidence>
<dbReference type="Pfam" id="PF01040">
    <property type="entry name" value="UbiA"/>
    <property type="match status" value="1"/>
</dbReference>
<dbReference type="STRING" id="479434.Sthe_3018"/>
<keyword evidence="4 8" id="KW-0808">Transferase</keyword>
<reference evidence="11" key="1">
    <citation type="submission" date="2009-11" db="EMBL/GenBank/DDBJ databases">
        <title>The complete chromosome 2 of Sphaerobacter thermophilus DSM 20745.</title>
        <authorList>
            <person name="Lucas S."/>
            <person name="Copeland A."/>
            <person name="Lapidus A."/>
            <person name="Glavina del Rio T."/>
            <person name="Dalin E."/>
            <person name="Tice H."/>
            <person name="Bruce D."/>
            <person name="Goodwin L."/>
            <person name="Pitluck S."/>
            <person name="Kyrpides N."/>
            <person name="Mavromatis K."/>
            <person name="Ivanova N."/>
            <person name="Mikhailova N."/>
            <person name="LaButti K.M."/>
            <person name="Clum A."/>
            <person name="Sun H.I."/>
            <person name="Brettin T."/>
            <person name="Detter J.C."/>
            <person name="Han C."/>
            <person name="Larimer F."/>
            <person name="Land M."/>
            <person name="Hauser L."/>
            <person name="Markowitz V."/>
            <person name="Cheng J.F."/>
            <person name="Hugenholtz P."/>
            <person name="Woyke T."/>
            <person name="Wu D."/>
            <person name="Steenblock K."/>
            <person name="Schneider S."/>
            <person name="Pukall R."/>
            <person name="Goeker M."/>
            <person name="Klenk H.P."/>
            <person name="Eisen J.A."/>
        </authorList>
    </citation>
    <scope>NUCLEOTIDE SEQUENCE [LARGE SCALE GENOMIC DNA]</scope>
    <source>
        <strain evidence="11">ATCC 49802 / DSM 20745 / S 6022</strain>
    </source>
</reference>
<dbReference type="CDD" id="cd13962">
    <property type="entry name" value="PT_UbiA_UBIAD1"/>
    <property type="match status" value="1"/>
</dbReference>
<keyword evidence="3 8" id="KW-1003">Cell membrane</keyword>
<proteinExistence type="inferred from homology"/>
<dbReference type="OrthoDB" id="9767568at2"/>
<dbReference type="EC" id="2.5.1.74" evidence="8 9"/>
<dbReference type="eggNOG" id="COG1575">
    <property type="taxonomic scope" value="Bacteria"/>
</dbReference>
<feature type="transmembrane region" description="Helical" evidence="8">
    <location>
        <begin position="48"/>
        <end position="67"/>
    </location>
</feature>
<evidence type="ECO:0000256" key="5">
    <source>
        <dbReference type="ARBA" id="ARBA00022692"/>
    </source>
</evidence>
<evidence type="ECO:0000313" key="11">
    <source>
        <dbReference type="Proteomes" id="UP000002027"/>
    </source>
</evidence>
<keyword evidence="5 8" id="KW-0812">Transmembrane</keyword>
<dbReference type="GO" id="GO:0009234">
    <property type="term" value="P:menaquinone biosynthetic process"/>
    <property type="evidence" value="ECO:0007669"/>
    <property type="project" value="UniProtKB-UniRule"/>
</dbReference>
<dbReference type="NCBIfam" id="NF004751">
    <property type="entry name" value="PRK06080.1-3"/>
    <property type="match status" value="1"/>
</dbReference>
<evidence type="ECO:0000256" key="8">
    <source>
        <dbReference type="HAMAP-Rule" id="MF_01937"/>
    </source>
</evidence>
<sequence length="301" mass="31573">MQQSGTLTPPSRIKVWVMAARLPTLPAAIAPVLVGTAAGVAAGAFRPLPFLAALVAAVLIQIGTNYANDLSDFHRGADTAQRLGPVRVTQRGLVTPEQMKRATILTFGAAALVGLYLVMVGGWPILVIGLLSILCGWAYTGGPWPFGYHGLGDLFVFIFFGVIAVTGSAYLQSGTVDALSLAVSVPVGLLVTNILVINNLRDIDTDRAAGKRTLAVRIGARASRVQYALFAFVAYLVPLLLWLTGAASAWVLLSWLSLPLGIALVRTTLGGATGTALNPILKRTSQLHLLFGALLALGLLL</sequence>
<dbReference type="NCBIfam" id="TIGR00751">
    <property type="entry name" value="menA"/>
    <property type="match status" value="1"/>
</dbReference>
<dbReference type="AlphaFoldDB" id="D1C9C8"/>
<dbReference type="InterPro" id="IPR044878">
    <property type="entry name" value="UbiA_sf"/>
</dbReference>
<comment type="similarity">
    <text evidence="8">Belongs to the MenA family. Type 1 subfamily.</text>
</comment>
<evidence type="ECO:0000313" key="10">
    <source>
        <dbReference type="EMBL" id="ACZ40421.1"/>
    </source>
</evidence>
<dbReference type="GO" id="GO:0005886">
    <property type="term" value="C:plasma membrane"/>
    <property type="evidence" value="ECO:0007669"/>
    <property type="project" value="UniProtKB-SubCell"/>
</dbReference>
<feature type="transmembrane region" description="Helical" evidence="8">
    <location>
        <begin position="258"/>
        <end position="281"/>
    </location>
</feature>
<keyword evidence="7 8" id="KW-0472">Membrane</keyword>
<dbReference type="EMBL" id="CP001824">
    <property type="protein sequence ID" value="ACZ40421.1"/>
    <property type="molecule type" value="Genomic_DNA"/>
</dbReference>
<dbReference type="InterPro" id="IPR026046">
    <property type="entry name" value="UBIAD1"/>
</dbReference>
<organism evidence="10 11">
    <name type="scientific">Sphaerobacter thermophilus (strain ATCC 49802 / DSM 20745 / KCCM 41009 / NCIMB 13125 / S 6022)</name>
    <dbReference type="NCBI Taxonomy" id="479434"/>
    <lineage>
        <taxon>Bacteria</taxon>
        <taxon>Pseudomonadati</taxon>
        <taxon>Thermomicrobiota</taxon>
        <taxon>Thermomicrobia</taxon>
        <taxon>Sphaerobacterales</taxon>
        <taxon>Sphaerobacterineae</taxon>
        <taxon>Sphaerobacteraceae</taxon>
        <taxon>Sphaerobacter</taxon>
    </lineage>
</organism>
<keyword evidence="11" id="KW-1185">Reference proteome</keyword>